<protein>
    <recommendedName>
        <fullName evidence="13">Glycosyltransferase RgtA/B/C/D-like domain-containing protein</fullName>
    </recommendedName>
</protein>
<evidence type="ECO:0000256" key="9">
    <source>
        <dbReference type="SAM" id="MobiDB-lite"/>
    </source>
</evidence>
<feature type="transmembrane region" description="Helical" evidence="10">
    <location>
        <begin position="461"/>
        <end position="476"/>
    </location>
</feature>
<dbReference type="EMBL" id="LROS01000077">
    <property type="protein sequence ID" value="OBR89811.1"/>
    <property type="molecule type" value="Genomic_DNA"/>
</dbReference>
<feature type="transmembrane region" description="Helical" evidence="10">
    <location>
        <begin position="307"/>
        <end position="330"/>
    </location>
</feature>
<feature type="transmembrane region" description="Helical" evidence="10">
    <location>
        <begin position="257"/>
        <end position="275"/>
    </location>
</feature>
<feature type="transmembrane region" description="Helical" evidence="10">
    <location>
        <begin position="12"/>
        <end position="30"/>
    </location>
</feature>
<dbReference type="Pfam" id="PF09594">
    <property type="entry name" value="GT87"/>
    <property type="match status" value="1"/>
</dbReference>
<dbReference type="RefSeq" id="WP_065079809.1">
    <property type="nucleotide sequence ID" value="NZ_LROS01000077.1"/>
</dbReference>
<dbReference type="GO" id="GO:0005886">
    <property type="term" value="C:plasma membrane"/>
    <property type="evidence" value="ECO:0007669"/>
    <property type="project" value="UniProtKB-SubCell"/>
</dbReference>
<evidence type="ECO:0000256" key="3">
    <source>
        <dbReference type="ARBA" id="ARBA00022676"/>
    </source>
</evidence>
<evidence type="ECO:0000256" key="1">
    <source>
        <dbReference type="ARBA" id="ARBA00004651"/>
    </source>
</evidence>
<comment type="caution">
    <text evidence="11">The sequence shown here is derived from an EMBL/GenBank/DDBJ whole genome shotgun (WGS) entry which is preliminary data.</text>
</comment>
<keyword evidence="12" id="KW-1185">Reference proteome</keyword>
<evidence type="ECO:0000313" key="12">
    <source>
        <dbReference type="Proteomes" id="UP000093954"/>
    </source>
</evidence>
<dbReference type="PANTHER" id="PTHR33908:SF11">
    <property type="entry name" value="MEMBRANE PROTEIN"/>
    <property type="match status" value="1"/>
</dbReference>
<feature type="transmembrane region" description="Helical" evidence="10">
    <location>
        <begin position="282"/>
        <end position="301"/>
    </location>
</feature>
<comment type="similarity">
    <text evidence="8">Belongs to the glycosyltransferase 87 family.</text>
</comment>
<reference evidence="11 12" key="1">
    <citation type="journal article" date="2012" name="Front. Microbiol.">
        <title>Draft Genome Sequence of the Virulent Strain 01-B526 of the Fish Pathogen Aeromonas salmonicida.</title>
        <authorList>
            <person name="Charette S.J."/>
            <person name="Brochu F."/>
            <person name="Boyle B."/>
            <person name="Filion G."/>
            <person name="Tanaka K.H."/>
            <person name="Derome N."/>
        </authorList>
    </citation>
    <scope>NUCLEOTIDE SEQUENCE [LARGE SCALE GENOMIC DNA]</scope>
    <source>
        <strain evidence="11 12">P11</strain>
    </source>
</reference>
<evidence type="ECO:0000256" key="6">
    <source>
        <dbReference type="ARBA" id="ARBA00022989"/>
    </source>
</evidence>
<evidence type="ECO:0000256" key="4">
    <source>
        <dbReference type="ARBA" id="ARBA00022679"/>
    </source>
</evidence>
<name>A0A1A6AID6_9CLOT</name>
<dbReference type="InterPro" id="IPR050297">
    <property type="entry name" value="LipidA_mod_glycosyltrf_83"/>
</dbReference>
<dbReference type="GO" id="GO:0009103">
    <property type="term" value="P:lipopolysaccharide biosynthetic process"/>
    <property type="evidence" value="ECO:0007669"/>
    <property type="project" value="UniProtKB-ARBA"/>
</dbReference>
<dbReference type="GO" id="GO:0016758">
    <property type="term" value="F:hexosyltransferase activity"/>
    <property type="evidence" value="ECO:0007669"/>
    <property type="project" value="InterPro"/>
</dbReference>
<accession>A0A1A6AID6</accession>
<evidence type="ECO:0000256" key="7">
    <source>
        <dbReference type="ARBA" id="ARBA00023136"/>
    </source>
</evidence>
<dbReference type="InterPro" id="IPR018584">
    <property type="entry name" value="GT87"/>
</dbReference>
<dbReference type="GO" id="GO:0016763">
    <property type="term" value="F:pentosyltransferase activity"/>
    <property type="evidence" value="ECO:0007669"/>
    <property type="project" value="TreeGrafter"/>
</dbReference>
<feature type="transmembrane region" description="Helical" evidence="10">
    <location>
        <begin position="342"/>
        <end position="363"/>
    </location>
</feature>
<organism evidence="11 12">
    <name type="scientific">Clostridium ragsdalei P11</name>
    <dbReference type="NCBI Taxonomy" id="1353534"/>
    <lineage>
        <taxon>Bacteria</taxon>
        <taxon>Bacillati</taxon>
        <taxon>Bacillota</taxon>
        <taxon>Clostridia</taxon>
        <taxon>Eubacteriales</taxon>
        <taxon>Clostridiaceae</taxon>
        <taxon>Clostridium</taxon>
    </lineage>
</organism>
<evidence type="ECO:0000256" key="2">
    <source>
        <dbReference type="ARBA" id="ARBA00022475"/>
    </source>
</evidence>
<keyword evidence="4" id="KW-0808">Transferase</keyword>
<dbReference type="Proteomes" id="UP000093954">
    <property type="component" value="Unassembled WGS sequence"/>
</dbReference>
<keyword evidence="5 10" id="KW-0812">Transmembrane</keyword>
<evidence type="ECO:0008006" key="13">
    <source>
        <dbReference type="Google" id="ProtNLM"/>
    </source>
</evidence>
<feature type="region of interest" description="Disordered" evidence="9">
    <location>
        <begin position="49"/>
        <end position="109"/>
    </location>
</feature>
<feature type="transmembrane region" description="Helical" evidence="10">
    <location>
        <begin position="152"/>
        <end position="170"/>
    </location>
</feature>
<evidence type="ECO:0000256" key="10">
    <source>
        <dbReference type="SAM" id="Phobius"/>
    </source>
</evidence>
<sequence length="551" mass="62536">MITMFPKKNLFKVGLIFLILLSAFFCIYSIKNYKANTITSKNNVQQFSNNKSNKNIPVPKDNTKFSNGTRYGEKNNIQKQPGNNMNFGKDSSKRSENGTHQMPGGDMGGGLSSTKSKYAPFLTLYLIAFLILCAGAFYFITRRDLKINRNNIKILIFSLLCIGLFLRISLSTVMEGYGGDINLFKDWASTTANSFSQFYTNARSGDYPPLYMYVLFLIGKIASISSINPYYTLLLKLPSIAADVITAYFIYRLAKKYLSLEFSILLSAFYIFNPVTFIDSALWGQVDSFFTLIIVLSLFLLSERKTVLSSIAFTCAVLMKPQGIIFLPVLLFELVRERDLKIFIKSVIAGIITALVIILPFSYNQNALWIFKLYSKTISEYPYASVNGFNFFNLIGANYKKISEVFFIFNYQIWGMIAITAITLSCWYLYAKNKNRMFVFAAALVQISGVFTFSTGMHERYLFPAAALSVISFIYLKDKRLLTLAIGYTITIYTNIYYILFGGSRGMNSDSHSLIIDAISLLNIILFIYLMKILIDNMNLIHNSRSTFHNC</sequence>
<keyword evidence="3" id="KW-0328">Glycosyltransferase</keyword>
<keyword evidence="6 10" id="KW-1133">Transmembrane helix</keyword>
<feature type="compositionally biased region" description="Polar residues" evidence="9">
    <location>
        <begin position="64"/>
        <end position="86"/>
    </location>
</feature>
<dbReference type="PATRIC" id="fig|1353534.3.peg.3856"/>
<evidence type="ECO:0000256" key="8">
    <source>
        <dbReference type="ARBA" id="ARBA00024033"/>
    </source>
</evidence>
<feature type="transmembrane region" description="Helical" evidence="10">
    <location>
        <begin position="118"/>
        <end position="140"/>
    </location>
</feature>
<dbReference type="PANTHER" id="PTHR33908">
    <property type="entry name" value="MANNOSYLTRANSFERASE YKCB-RELATED"/>
    <property type="match status" value="1"/>
</dbReference>
<evidence type="ECO:0000313" key="11">
    <source>
        <dbReference type="EMBL" id="OBR89811.1"/>
    </source>
</evidence>
<feature type="transmembrane region" description="Helical" evidence="10">
    <location>
        <begin position="210"/>
        <end position="227"/>
    </location>
</feature>
<feature type="transmembrane region" description="Helical" evidence="10">
    <location>
        <begin position="481"/>
        <end position="501"/>
    </location>
</feature>
<dbReference type="AlphaFoldDB" id="A0A1A6AID6"/>
<gene>
    <name evidence="11" type="ORF">CLRAG_37880</name>
</gene>
<evidence type="ECO:0000256" key="5">
    <source>
        <dbReference type="ARBA" id="ARBA00022692"/>
    </source>
</evidence>
<feature type="transmembrane region" description="Helical" evidence="10">
    <location>
        <begin position="411"/>
        <end position="430"/>
    </location>
</feature>
<keyword evidence="2" id="KW-1003">Cell membrane</keyword>
<feature type="transmembrane region" description="Helical" evidence="10">
    <location>
        <begin position="437"/>
        <end position="455"/>
    </location>
</feature>
<proteinExistence type="inferred from homology"/>
<comment type="subcellular location">
    <subcellularLocation>
        <location evidence="1">Cell membrane</location>
        <topology evidence="1">Multi-pass membrane protein</topology>
    </subcellularLocation>
</comment>
<feature type="transmembrane region" description="Helical" evidence="10">
    <location>
        <begin position="513"/>
        <end position="535"/>
    </location>
</feature>
<keyword evidence="7 10" id="KW-0472">Membrane</keyword>